<dbReference type="Gramene" id="KOM55537">
    <property type="protein sequence ID" value="KOM55537"/>
    <property type="gene ID" value="LR48_Vigan10g142900"/>
</dbReference>
<name>A0A0L9VKX3_PHAAN</name>
<protein>
    <submittedName>
        <fullName evidence="1">Uncharacterized protein</fullName>
    </submittedName>
</protein>
<accession>A0A0L9VKX3</accession>
<dbReference type="AlphaFoldDB" id="A0A0L9VKX3"/>
<gene>
    <name evidence="1" type="ORF">LR48_Vigan10g142900</name>
</gene>
<sequence length="215" mass="24468">MDEVEEREEGEEGEEVEEVEMWKKCDGILLDLLSCIGTFENNELNFLKRELQNLIPLKVKLENPKGSPLATFPSRHPFSHFPNRIFHSATVYHTSPIFYFRVACVIRHAYVAATRACGSNATHHFSLHHPREQTITLAFVFLPVRLIQQPFSSQINHHNPHGSRVNLLLPLLPGSSARSSPDFTSSPDSAQAFNYHVVSELRFFRASKAKYLVSL</sequence>
<proteinExistence type="predicted"/>
<reference evidence="2" key="1">
    <citation type="journal article" date="2015" name="Proc. Natl. Acad. Sci. U.S.A.">
        <title>Genome sequencing of adzuki bean (Vigna angularis) provides insight into high starch and low fat accumulation and domestication.</title>
        <authorList>
            <person name="Yang K."/>
            <person name="Tian Z."/>
            <person name="Chen C."/>
            <person name="Luo L."/>
            <person name="Zhao B."/>
            <person name="Wang Z."/>
            <person name="Yu L."/>
            <person name="Li Y."/>
            <person name="Sun Y."/>
            <person name="Li W."/>
            <person name="Chen Y."/>
            <person name="Li Y."/>
            <person name="Zhang Y."/>
            <person name="Ai D."/>
            <person name="Zhao J."/>
            <person name="Shang C."/>
            <person name="Ma Y."/>
            <person name="Wu B."/>
            <person name="Wang M."/>
            <person name="Gao L."/>
            <person name="Sun D."/>
            <person name="Zhang P."/>
            <person name="Guo F."/>
            <person name="Wang W."/>
            <person name="Li Y."/>
            <person name="Wang J."/>
            <person name="Varshney R.K."/>
            <person name="Wang J."/>
            <person name="Ling H.Q."/>
            <person name="Wan P."/>
        </authorList>
    </citation>
    <scope>NUCLEOTIDE SEQUENCE</scope>
    <source>
        <strain evidence="2">cv. Jingnong 6</strain>
    </source>
</reference>
<dbReference type="Proteomes" id="UP000053144">
    <property type="component" value="Chromosome 10"/>
</dbReference>
<dbReference type="EMBL" id="CM003380">
    <property type="protein sequence ID" value="KOM55537.1"/>
    <property type="molecule type" value="Genomic_DNA"/>
</dbReference>
<organism evidence="1 2">
    <name type="scientific">Phaseolus angularis</name>
    <name type="common">Azuki bean</name>
    <name type="synonym">Vigna angularis</name>
    <dbReference type="NCBI Taxonomy" id="3914"/>
    <lineage>
        <taxon>Eukaryota</taxon>
        <taxon>Viridiplantae</taxon>
        <taxon>Streptophyta</taxon>
        <taxon>Embryophyta</taxon>
        <taxon>Tracheophyta</taxon>
        <taxon>Spermatophyta</taxon>
        <taxon>Magnoliopsida</taxon>
        <taxon>eudicotyledons</taxon>
        <taxon>Gunneridae</taxon>
        <taxon>Pentapetalae</taxon>
        <taxon>rosids</taxon>
        <taxon>fabids</taxon>
        <taxon>Fabales</taxon>
        <taxon>Fabaceae</taxon>
        <taxon>Papilionoideae</taxon>
        <taxon>50 kb inversion clade</taxon>
        <taxon>NPAAA clade</taxon>
        <taxon>indigoferoid/millettioid clade</taxon>
        <taxon>Phaseoleae</taxon>
        <taxon>Vigna</taxon>
    </lineage>
</organism>
<evidence type="ECO:0000313" key="1">
    <source>
        <dbReference type="EMBL" id="KOM55537.1"/>
    </source>
</evidence>
<evidence type="ECO:0000313" key="2">
    <source>
        <dbReference type="Proteomes" id="UP000053144"/>
    </source>
</evidence>